<dbReference type="InterPro" id="IPR000086">
    <property type="entry name" value="NUDIX_hydrolase_dom"/>
</dbReference>
<dbReference type="PANTHER" id="PTHR12992">
    <property type="entry name" value="NUDIX HYDROLASE"/>
    <property type="match status" value="1"/>
</dbReference>
<proteinExistence type="predicted"/>
<dbReference type="GO" id="GO:0010945">
    <property type="term" value="F:coenzyme A diphosphatase activity"/>
    <property type="evidence" value="ECO:0007669"/>
    <property type="project" value="InterPro"/>
</dbReference>
<keyword evidence="4" id="KW-0378">Hydrolase</keyword>
<feature type="domain" description="Nudix hydrolase" evidence="7">
    <location>
        <begin position="19"/>
        <end position="151"/>
    </location>
</feature>
<evidence type="ECO:0000259" key="7">
    <source>
        <dbReference type="PROSITE" id="PS51462"/>
    </source>
</evidence>
<dbReference type="Proteomes" id="UP000886400">
    <property type="component" value="Unassembled WGS sequence"/>
</dbReference>
<dbReference type="PROSITE" id="PS51462">
    <property type="entry name" value="NUDIX"/>
    <property type="match status" value="1"/>
</dbReference>
<accession>A0A7C6EBD1</accession>
<evidence type="ECO:0000313" key="8">
    <source>
        <dbReference type="EMBL" id="HHS49454.1"/>
    </source>
</evidence>
<dbReference type="CDD" id="cd03426">
    <property type="entry name" value="NUDIX_CoAse_Nudt7"/>
    <property type="match status" value="1"/>
</dbReference>
<keyword evidence="3" id="KW-0479">Metal-binding</keyword>
<reference evidence="8" key="1">
    <citation type="journal article" date="2020" name="mSystems">
        <title>Genome- and Community-Level Interaction Insights into Carbon Utilization and Element Cycling Functions of Hydrothermarchaeota in Hydrothermal Sediment.</title>
        <authorList>
            <person name="Zhou Z."/>
            <person name="Liu Y."/>
            <person name="Xu W."/>
            <person name="Pan J."/>
            <person name="Luo Z.H."/>
            <person name="Li M."/>
        </authorList>
    </citation>
    <scope>NUCLEOTIDE SEQUENCE [LARGE SCALE GENOMIC DNA]</scope>
    <source>
        <strain evidence="8">SpSt-1135</strain>
    </source>
</reference>
<protein>
    <submittedName>
        <fullName evidence="8">CoA pyrophosphatase</fullName>
    </submittedName>
</protein>
<gene>
    <name evidence="8" type="ORF">ENM99_06450</name>
</gene>
<dbReference type="PANTHER" id="PTHR12992:SF11">
    <property type="entry name" value="MITOCHONDRIAL COENZYME A DIPHOSPHATASE NUDT8"/>
    <property type="match status" value="1"/>
</dbReference>
<dbReference type="GO" id="GO:0046872">
    <property type="term" value="F:metal ion binding"/>
    <property type="evidence" value="ECO:0007669"/>
    <property type="project" value="UniProtKB-KW"/>
</dbReference>
<keyword evidence="5" id="KW-0460">Magnesium</keyword>
<dbReference type="Gene3D" id="3.90.79.10">
    <property type="entry name" value="Nucleoside Triphosphate Pyrophosphohydrolase"/>
    <property type="match status" value="1"/>
</dbReference>
<evidence type="ECO:0000256" key="1">
    <source>
        <dbReference type="ARBA" id="ARBA00001936"/>
    </source>
</evidence>
<comment type="cofactor">
    <cofactor evidence="2">
        <name>Mg(2+)</name>
        <dbReference type="ChEBI" id="CHEBI:18420"/>
    </cofactor>
</comment>
<evidence type="ECO:0000256" key="3">
    <source>
        <dbReference type="ARBA" id="ARBA00022723"/>
    </source>
</evidence>
<keyword evidence="6" id="KW-0464">Manganese</keyword>
<dbReference type="AlphaFoldDB" id="A0A7C6EBD1"/>
<evidence type="ECO:0000256" key="5">
    <source>
        <dbReference type="ARBA" id="ARBA00022842"/>
    </source>
</evidence>
<name>A0A7C6EBD1_DESAE</name>
<dbReference type="InterPro" id="IPR015797">
    <property type="entry name" value="NUDIX_hydrolase-like_dom_sf"/>
</dbReference>
<organism evidence="8">
    <name type="scientific">Desulfurella acetivorans</name>
    <dbReference type="NCBI Taxonomy" id="33002"/>
    <lineage>
        <taxon>Bacteria</taxon>
        <taxon>Pseudomonadati</taxon>
        <taxon>Campylobacterota</taxon>
        <taxon>Desulfurellia</taxon>
        <taxon>Desulfurellales</taxon>
        <taxon>Desulfurellaceae</taxon>
        <taxon>Desulfurella</taxon>
    </lineage>
</organism>
<evidence type="ECO:0000256" key="4">
    <source>
        <dbReference type="ARBA" id="ARBA00022801"/>
    </source>
</evidence>
<evidence type="ECO:0000256" key="6">
    <source>
        <dbReference type="ARBA" id="ARBA00023211"/>
    </source>
</evidence>
<sequence>MFDLSILRNIKVKNVTLSGVESSVLVPFYKQNDWEIYFIKRVCDGSIHSAQVAFPGGKKEPQDRDIKFTAVRETFEEIGIKHEQIEIIGRLEPTQTLSSHYIVYPFIGILKSNDFYINKNEVQYVFSVPLEFLIKKYPLKLEQFEYKGRIFNTYLIEYNSEIIWGATARILNNLLEHIVRGD</sequence>
<evidence type="ECO:0000256" key="2">
    <source>
        <dbReference type="ARBA" id="ARBA00001946"/>
    </source>
</evidence>
<comment type="cofactor">
    <cofactor evidence="1">
        <name>Mn(2+)</name>
        <dbReference type="ChEBI" id="CHEBI:29035"/>
    </cofactor>
</comment>
<dbReference type="EMBL" id="DRZX01000304">
    <property type="protein sequence ID" value="HHS49454.1"/>
    <property type="molecule type" value="Genomic_DNA"/>
</dbReference>
<dbReference type="InterPro" id="IPR045121">
    <property type="entry name" value="CoAse"/>
</dbReference>
<dbReference type="SUPFAM" id="SSF55811">
    <property type="entry name" value="Nudix"/>
    <property type="match status" value="1"/>
</dbReference>
<dbReference type="Pfam" id="PF00293">
    <property type="entry name" value="NUDIX"/>
    <property type="match status" value="1"/>
</dbReference>
<comment type="caution">
    <text evidence="8">The sequence shown here is derived from an EMBL/GenBank/DDBJ whole genome shotgun (WGS) entry which is preliminary data.</text>
</comment>